<dbReference type="GO" id="GO:0022857">
    <property type="term" value="F:transmembrane transporter activity"/>
    <property type="evidence" value="ECO:0007669"/>
    <property type="project" value="InterPro"/>
</dbReference>
<feature type="transmembrane region" description="Helical" evidence="3">
    <location>
        <begin position="236"/>
        <end position="256"/>
    </location>
</feature>
<dbReference type="PANTHER" id="PTHR23524">
    <property type="entry name" value="TRANSPORTER, PUTATIVE (AFU_ORTHOLOGUE AFUA_8G04850)-RELATED"/>
    <property type="match status" value="1"/>
</dbReference>
<feature type="region of interest" description="Disordered" evidence="2">
    <location>
        <begin position="179"/>
        <end position="199"/>
    </location>
</feature>
<comment type="subcellular location">
    <subcellularLocation>
        <location evidence="1">Membrane</location>
        <topology evidence="1">Multi-pass membrane protein</topology>
    </subcellularLocation>
</comment>
<evidence type="ECO:0000313" key="4">
    <source>
        <dbReference type="EMBL" id="KGR17137.1"/>
    </source>
</evidence>
<dbReference type="Pfam" id="PF07690">
    <property type="entry name" value="MFS_1"/>
    <property type="match status" value="1"/>
</dbReference>
<feature type="compositionally biased region" description="Acidic residues" evidence="2">
    <location>
        <begin position="179"/>
        <end position="188"/>
    </location>
</feature>
<feature type="transmembrane region" description="Helical" evidence="3">
    <location>
        <begin position="466"/>
        <end position="485"/>
    </location>
</feature>
<dbReference type="EMBL" id="AJIX01000008">
    <property type="protein sequence ID" value="KGR17137.1"/>
    <property type="molecule type" value="Genomic_DNA"/>
</dbReference>
<dbReference type="SUPFAM" id="SSF103473">
    <property type="entry name" value="MFS general substrate transporter"/>
    <property type="match status" value="2"/>
</dbReference>
<dbReference type="Proteomes" id="UP000030161">
    <property type="component" value="Unassembled WGS sequence"/>
</dbReference>
<keyword evidence="3" id="KW-0472">Membrane</keyword>
<sequence>MSPKYKNYSVINYLAFNYAGFACVAIIVFLSSTQPFFIKEIIGIDPTTATTSTTSTSKNSKDGKIGHIVGGLGFIDELTAMIVAPLLGALNDNLNSKQYNGSKLIQSFSFIIIAISLFGYAVWCKNLVPDMFIFRSIFAIGVTGCMSMVTVILNELTISDFEFWRSNKQVTSQYIPLNQEEEGDDGNDEQQQHTSPDTLKKNGKFAGLMGVCTGLGAIFSVSVFVTLPINLGMKNAYLVVMGFALLSFAILFSFLYNVNGKDNTDNNENDNNDNNNNDNNNNEISAKNESYFQLLIHGYEFSKHNKQAQLAYAGSFVARSTTVATAMFIPLMVYEWYYTIGQCKSNNDNEWAGKLTCHEGYVFAAILSGVAQTVALISAPIWGYLVDARRIGKCNTLGLAAIVGMIGNFGLSLIHSYSSNTYNPKTFICFFMISIIGLSQIGLIISSMSVLSGIPNAHDIMGSLSGLYSFCGGIGIMIISSLGGYLSDHWILGPFFILGLFNVALLVIYYSYSRQQKSGNLVV</sequence>
<evidence type="ECO:0000256" key="2">
    <source>
        <dbReference type="SAM" id="MobiDB-lite"/>
    </source>
</evidence>
<dbReference type="PANTHER" id="PTHR23524:SF1">
    <property type="entry name" value="MRH DOMAIN-CONTAINING PROTEIN-RELATED"/>
    <property type="match status" value="1"/>
</dbReference>
<feature type="transmembrane region" description="Helical" evidence="3">
    <location>
        <begin position="361"/>
        <end position="385"/>
    </location>
</feature>
<evidence type="ECO:0000256" key="3">
    <source>
        <dbReference type="SAM" id="Phobius"/>
    </source>
</evidence>
<feature type="transmembrane region" description="Helical" evidence="3">
    <location>
        <begin position="491"/>
        <end position="512"/>
    </location>
</feature>
<dbReference type="AlphaFoldDB" id="A0AB34Q2M6"/>
<feature type="transmembrane region" description="Helical" evidence="3">
    <location>
        <begin position="132"/>
        <end position="153"/>
    </location>
</feature>
<gene>
    <name evidence="4" type="ORF">MG3_01047</name>
</gene>
<dbReference type="GO" id="GO:0016020">
    <property type="term" value="C:membrane"/>
    <property type="evidence" value="ECO:0007669"/>
    <property type="project" value="UniProtKB-SubCell"/>
</dbReference>
<evidence type="ECO:0008006" key="6">
    <source>
        <dbReference type="Google" id="ProtNLM"/>
    </source>
</evidence>
<comment type="caution">
    <text evidence="4">The sequence shown here is derived from an EMBL/GenBank/DDBJ whole genome shotgun (WGS) entry which is preliminary data.</text>
</comment>
<evidence type="ECO:0000256" key="1">
    <source>
        <dbReference type="ARBA" id="ARBA00004141"/>
    </source>
</evidence>
<reference evidence="4 5" key="1">
    <citation type="submission" date="2013-12" db="EMBL/GenBank/DDBJ databases">
        <title>The Genome Sequence of Candida albicans P78048.</title>
        <authorList>
            <consortium name="The Broad Institute Genome Sequencing Platform"/>
            <consortium name="The Broad Institute Genome Sequencing Center for Infectious Disease"/>
            <person name="Cuomo C."/>
            <person name="Bennett R."/>
            <person name="Hirakawa M."/>
            <person name="Noverr M."/>
            <person name="Mitchell A."/>
            <person name="Young S.K."/>
            <person name="Zeng Q."/>
            <person name="Gargeya S."/>
            <person name="Fitzgerald M."/>
            <person name="Abouelleil A."/>
            <person name="Alvarado L."/>
            <person name="Berlin A.M."/>
            <person name="Chapman S.B."/>
            <person name="Dewar J."/>
            <person name="Goldberg J."/>
            <person name="Griggs A."/>
            <person name="Gujja S."/>
            <person name="Hansen M."/>
            <person name="Howarth C."/>
            <person name="Imamovic A."/>
            <person name="Larimer J."/>
            <person name="McCowan C."/>
            <person name="Murphy C."/>
            <person name="Pearson M."/>
            <person name="Priest M."/>
            <person name="Roberts A."/>
            <person name="Saif S."/>
            <person name="Shea T."/>
            <person name="Sykes S."/>
            <person name="Wortman J."/>
            <person name="Nusbaum C."/>
            <person name="Birren B."/>
        </authorList>
    </citation>
    <scope>NUCLEOTIDE SEQUENCE [LARGE SCALE GENOMIC DNA]</scope>
    <source>
        <strain evidence="4 5">P78048</strain>
    </source>
</reference>
<feature type="transmembrane region" description="Helical" evidence="3">
    <location>
        <begin position="104"/>
        <end position="123"/>
    </location>
</feature>
<feature type="transmembrane region" description="Helical" evidence="3">
    <location>
        <begin position="65"/>
        <end position="84"/>
    </location>
</feature>
<feature type="transmembrane region" description="Helical" evidence="3">
    <location>
        <begin position="205"/>
        <end position="229"/>
    </location>
</feature>
<evidence type="ECO:0000313" key="5">
    <source>
        <dbReference type="Proteomes" id="UP000030161"/>
    </source>
</evidence>
<dbReference type="PROSITE" id="PS51257">
    <property type="entry name" value="PROKAR_LIPOPROTEIN"/>
    <property type="match status" value="1"/>
</dbReference>
<accession>A0AB34Q2M6</accession>
<dbReference type="Gene3D" id="1.20.1250.20">
    <property type="entry name" value="MFS general substrate transporter like domains"/>
    <property type="match status" value="1"/>
</dbReference>
<organism evidence="4 5">
    <name type="scientific">Candida albicans P78048</name>
    <dbReference type="NCBI Taxonomy" id="1094989"/>
    <lineage>
        <taxon>Eukaryota</taxon>
        <taxon>Fungi</taxon>
        <taxon>Dikarya</taxon>
        <taxon>Ascomycota</taxon>
        <taxon>Saccharomycotina</taxon>
        <taxon>Pichiomycetes</taxon>
        <taxon>Debaryomycetaceae</taxon>
        <taxon>Candida/Lodderomyces clade</taxon>
        <taxon>Candida</taxon>
    </lineage>
</organism>
<dbReference type="InterPro" id="IPR011701">
    <property type="entry name" value="MFS"/>
</dbReference>
<keyword evidence="3" id="KW-0812">Transmembrane</keyword>
<dbReference type="InterPro" id="IPR036259">
    <property type="entry name" value="MFS_trans_sf"/>
</dbReference>
<feature type="transmembrane region" description="Helical" evidence="3">
    <location>
        <begin position="12"/>
        <end position="30"/>
    </location>
</feature>
<proteinExistence type="predicted"/>
<protein>
    <recommendedName>
        <fullName evidence="6">Major facilitator superfamily (MFS) profile domain-containing protein</fullName>
    </recommendedName>
</protein>
<feature type="transmembrane region" description="Helical" evidence="3">
    <location>
        <begin position="397"/>
        <end position="418"/>
    </location>
</feature>
<name>A0AB34Q2M6_CANAX</name>
<feature type="transmembrane region" description="Helical" evidence="3">
    <location>
        <begin position="430"/>
        <end position="454"/>
    </location>
</feature>
<keyword evidence="3" id="KW-1133">Transmembrane helix</keyword>